<protein>
    <submittedName>
        <fullName evidence="1">Uncharacterized protein</fullName>
    </submittedName>
</protein>
<name>A0A6J5P2H2_9CAUD</name>
<reference evidence="1" key="1">
    <citation type="submission" date="2020-04" db="EMBL/GenBank/DDBJ databases">
        <authorList>
            <person name="Chiriac C."/>
            <person name="Salcher M."/>
            <person name="Ghai R."/>
            <person name="Kavagutti S V."/>
        </authorList>
    </citation>
    <scope>NUCLEOTIDE SEQUENCE</scope>
</reference>
<gene>
    <name evidence="1" type="ORF">UFOVP837_2</name>
</gene>
<organism evidence="1">
    <name type="scientific">uncultured Caudovirales phage</name>
    <dbReference type="NCBI Taxonomy" id="2100421"/>
    <lineage>
        <taxon>Viruses</taxon>
        <taxon>Duplodnaviria</taxon>
        <taxon>Heunggongvirae</taxon>
        <taxon>Uroviricota</taxon>
        <taxon>Caudoviricetes</taxon>
        <taxon>Peduoviridae</taxon>
        <taxon>Maltschvirus</taxon>
        <taxon>Maltschvirus maltsch</taxon>
    </lineage>
</organism>
<proteinExistence type="predicted"/>
<sequence length="66" mass="7272">MSDALDEFKDLGEPESALMIAVIDGAIHVAYSKDLTDKYEEMLDILETACIMISEAAEPKSNKITH</sequence>
<accession>A0A6J5P2H2</accession>
<dbReference type="EMBL" id="LR796782">
    <property type="protein sequence ID" value="CAB4166019.1"/>
    <property type="molecule type" value="Genomic_DNA"/>
</dbReference>
<evidence type="ECO:0000313" key="1">
    <source>
        <dbReference type="EMBL" id="CAB4166019.1"/>
    </source>
</evidence>